<reference evidence="2" key="1">
    <citation type="journal article" date="2020" name="Stud. Mycol.">
        <title>101 Dothideomycetes genomes: a test case for predicting lifestyles and emergence of pathogens.</title>
        <authorList>
            <person name="Haridas S."/>
            <person name="Albert R."/>
            <person name="Binder M."/>
            <person name="Bloem J."/>
            <person name="Labutti K."/>
            <person name="Salamov A."/>
            <person name="Andreopoulos B."/>
            <person name="Baker S."/>
            <person name="Barry K."/>
            <person name="Bills G."/>
            <person name="Bluhm B."/>
            <person name="Cannon C."/>
            <person name="Castanera R."/>
            <person name="Culley D."/>
            <person name="Daum C."/>
            <person name="Ezra D."/>
            <person name="Gonzalez J."/>
            <person name="Henrissat B."/>
            <person name="Kuo A."/>
            <person name="Liang C."/>
            <person name="Lipzen A."/>
            <person name="Lutzoni F."/>
            <person name="Magnuson J."/>
            <person name="Mondo S."/>
            <person name="Nolan M."/>
            <person name="Ohm R."/>
            <person name="Pangilinan J."/>
            <person name="Park H.-J."/>
            <person name="Ramirez L."/>
            <person name="Alfaro M."/>
            <person name="Sun H."/>
            <person name="Tritt A."/>
            <person name="Yoshinaga Y."/>
            <person name="Zwiers L.-H."/>
            <person name="Turgeon B."/>
            <person name="Goodwin S."/>
            <person name="Spatafora J."/>
            <person name="Crous P."/>
            <person name="Grigoriev I."/>
        </authorList>
    </citation>
    <scope>NUCLEOTIDE SEQUENCE</scope>
    <source>
        <strain evidence="2">CBS 115976</strain>
    </source>
</reference>
<dbReference type="Proteomes" id="UP000799302">
    <property type="component" value="Unassembled WGS sequence"/>
</dbReference>
<proteinExistence type="predicted"/>
<evidence type="ECO:0000313" key="3">
    <source>
        <dbReference type="Proteomes" id="UP000799302"/>
    </source>
</evidence>
<protein>
    <submittedName>
        <fullName evidence="2">Uncharacterized protein</fullName>
    </submittedName>
</protein>
<keyword evidence="1" id="KW-1133">Transmembrane helix</keyword>
<feature type="transmembrane region" description="Helical" evidence="1">
    <location>
        <begin position="149"/>
        <end position="168"/>
    </location>
</feature>
<dbReference type="EMBL" id="MU004237">
    <property type="protein sequence ID" value="KAF2667395.1"/>
    <property type="molecule type" value="Genomic_DNA"/>
</dbReference>
<dbReference type="OrthoDB" id="3599804at2759"/>
<feature type="transmembrane region" description="Helical" evidence="1">
    <location>
        <begin position="86"/>
        <end position="108"/>
    </location>
</feature>
<gene>
    <name evidence="2" type="ORF">BT63DRAFT_291143</name>
</gene>
<keyword evidence="1" id="KW-0472">Membrane</keyword>
<sequence>MSPEIQIDNPYPSIFTQSRNYKRQEDNLYDWYQSFAKGIIGLSTFGASITFSVILSNLPDPITIRAKQSSKLFKKIKFNEEAVRQFLSIAWLMFVLALGFAIISLVQLKKHSTIGSGMKVLEIVLQWLVLAAFMFLSLAVAAYTPDVGMAGVGFISLFALMVLGMGCGG</sequence>
<dbReference type="AlphaFoldDB" id="A0A6A6U544"/>
<feature type="transmembrane region" description="Helical" evidence="1">
    <location>
        <begin position="120"/>
        <end position="143"/>
    </location>
</feature>
<accession>A0A6A6U544</accession>
<name>A0A6A6U544_9PEZI</name>
<keyword evidence="3" id="KW-1185">Reference proteome</keyword>
<evidence type="ECO:0000256" key="1">
    <source>
        <dbReference type="SAM" id="Phobius"/>
    </source>
</evidence>
<evidence type="ECO:0000313" key="2">
    <source>
        <dbReference type="EMBL" id="KAF2667395.1"/>
    </source>
</evidence>
<keyword evidence="1" id="KW-0812">Transmembrane</keyword>
<organism evidence="2 3">
    <name type="scientific">Microthyrium microscopicum</name>
    <dbReference type="NCBI Taxonomy" id="703497"/>
    <lineage>
        <taxon>Eukaryota</taxon>
        <taxon>Fungi</taxon>
        <taxon>Dikarya</taxon>
        <taxon>Ascomycota</taxon>
        <taxon>Pezizomycotina</taxon>
        <taxon>Dothideomycetes</taxon>
        <taxon>Dothideomycetes incertae sedis</taxon>
        <taxon>Microthyriales</taxon>
        <taxon>Microthyriaceae</taxon>
        <taxon>Microthyrium</taxon>
    </lineage>
</organism>